<evidence type="ECO:0008006" key="7">
    <source>
        <dbReference type="Google" id="ProtNLM"/>
    </source>
</evidence>
<keyword evidence="2" id="KW-0677">Repeat</keyword>
<sequence length="179" mass="19948">MSEHGCASDSIAYGALISGLCKESKLDVARSFYDAMLDKGLAPCEVTRLTIAYEYCKKDESSTAIVLLDRLDKKLWIRTVNTLIRKLCSERKVDLAASFFHKLYDKDQNVDRVTLAGFMTACYDSNKYALVSDLSERISKGIGPATEEMAPERNGKDDRVADVASEAPKKQKTVKIHIK</sequence>
<dbReference type="InterPro" id="IPR050872">
    <property type="entry name" value="PPR_P_subfamily"/>
</dbReference>
<feature type="compositionally biased region" description="Basic and acidic residues" evidence="4">
    <location>
        <begin position="150"/>
        <end position="161"/>
    </location>
</feature>
<organism evidence="5 6">
    <name type="scientific">Escallonia herrerae</name>
    <dbReference type="NCBI Taxonomy" id="1293975"/>
    <lineage>
        <taxon>Eukaryota</taxon>
        <taxon>Viridiplantae</taxon>
        <taxon>Streptophyta</taxon>
        <taxon>Embryophyta</taxon>
        <taxon>Tracheophyta</taxon>
        <taxon>Spermatophyta</taxon>
        <taxon>Magnoliopsida</taxon>
        <taxon>eudicotyledons</taxon>
        <taxon>Gunneridae</taxon>
        <taxon>Pentapetalae</taxon>
        <taxon>asterids</taxon>
        <taxon>campanulids</taxon>
        <taxon>Escalloniales</taxon>
        <taxon>Escalloniaceae</taxon>
        <taxon>Escallonia</taxon>
    </lineage>
</organism>
<protein>
    <recommendedName>
        <fullName evidence="7">Pentatricopeptide repeat-containing protein</fullName>
    </recommendedName>
</protein>
<evidence type="ECO:0000313" key="6">
    <source>
        <dbReference type="Proteomes" id="UP001188597"/>
    </source>
</evidence>
<accession>A0AA89BLK1</accession>
<proteinExistence type="inferred from homology"/>
<dbReference type="Proteomes" id="UP001188597">
    <property type="component" value="Unassembled WGS sequence"/>
</dbReference>
<dbReference type="PANTHER" id="PTHR46128:SF306">
    <property type="entry name" value="PENTACOTRIPEPTIDE-REPEAT REGION OF PRORP DOMAIN-CONTAINING PROTEIN"/>
    <property type="match status" value="1"/>
</dbReference>
<feature type="region of interest" description="Disordered" evidence="4">
    <location>
        <begin position="142"/>
        <end position="179"/>
    </location>
</feature>
<dbReference type="Pfam" id="PF01535">
    <property type="entry name" value="PPR"/>
    <property type="match status" value="1"/>
</dbReference>
<name>A0AA89BLK1_9ASTE</name>
<keyword evidence="6" id="KW-1185">Reference proteome</keyword>
<evidence type="ECO:0000256" key="3">
    <source>
        <dbReference type="PROSITE-ProRule" id="PRU00708"/>
    </source>
</evidence>
<dbReference type="InterPro" id="IPR011990">
    <property type="entry name" value="TPR-like_helical_dom_sf"/>
</dbReference>
<evidence type="ECO:0000256" key="2">
    <source>
        <dbReference type="ARBA" id="ARBA00022737"/>
    </source>
</evidence>
<evidence type="ECO:0000256" key="4">
    <source>
        <dbReference type="SAM" id="MobiDB-lite"/>
    </source>
</evidence>
<evidence type="ECO:0000313" key="5">
    <source>
        <dbReference type="EMBL" id="KAK3041192.1"/>
    </source>
</evidence>
<feature type="repeat" description="PPR" evidence="3">
    <location>
        <begin position="9"/>
        <end position="43"/>
    </location>
</feature>
<feature type="compositionally biased region" description="Basic residues" evidence="4">
    <location>
        <begin position="170"/>
        <end position="179"/>
    </location>
</feature>
<comment type="similarity">
    <text evidence="1">Belongs to the PPR family. P subfamily.</text>
</comment>
<comment type="caution">
    <text evidence="5">The sequence shown here is derived from an EMBL/GenBank/DDBJ whole genome shotgun (WGS) entry which is preliminary data.</text>
</comment>
<dbReference type="NCBIfam" id="TIGR00756">
    <property type="entry name" value="PPR"/>
    <property type="match status" value="2"/>
</dbReference>
<dbReference type="Pfam" id="PF12854">
    <property type="entry name" value="PPR_1"/>
    <property type="match status" value="1"/>
</dbReference>
<dbReference type="Gene3D" id="1.25.40.10">
    <property type="entry name" value="Tetratricopeptide repeat domain"/>
    <property type="match status" value="1"/>
</dbReference>
<dbReference type="EMBL" id="JAVXUP010000039">
    <property type="protein sequence ID" value="KAK3041192.1"/>
    <property type="molecule type" value="Genomic_DNA"/>
</dbReference>
<evidence type="ECO:0000256" key="1">
    <source>
        <dbReference type="ARBA" id="ARBA00007626"/>
    </source>
</evidence>
<dbReference type="PANTHER" id="PTHR46128">
    <property type="entry name" value="MITOCHONDRIAL GROUP I INTRON SPLICING FACTOR CCM1"/>
    <property type="match status" value="1"/>
</dbReference>
<gene>
    <name evidence="5" type="ORF">RJ639_028452</name>
</gene>
<reference evidence="5" key="1">
    <citation type="submission" date="2022-12" db="EMBL/GenBank/DDBJ databases">
        <title>Draft genome assemblies for two species of Escallonia (Escalloniales).</title>
        <authorList>
            <person name="Chanderbali A."/>
            <person name="Dervinis C."/>
            <person name="Anghel I."/>
            <person name="Soltis D."/>
            <person name="Soltis P."/>
            <person name="Zapata F."/>
        </authorList>
    </citation>
    <scope>NUCLEOTIDE SEQUENCE</scope>
    <source>
        <strain evidence="5">UCBG64.0493</strain>
        <tissue evidence="5">Leaf</tissue>
    </source>
</reference>
<dbReference type="PROSITE" id="PS51375">
    <property type="entry name" value="PPR"/>
    <property type="match status" value="1"/>
</dbReference>
<dbReference type="AlphaFoldDB" id="A0AA89BLK1"/>
<dbReference type="InterPro" id="IPR002885">
    <property type="entry name" value="PPR_rpt"/>
</dbReference>